<sequence length="150" mass="17021">MCEFNNNVFSEGGGGNDAEIFPAKSRYRWFFFYPRDKKYSNGSRANRAIRATKAGYWNATGKDGKVVFHEPEVVGYRKTLVFYQGRSPLGDKTDWMDDECPRYEFPNVASWQPNDRIEVTTSSTSPLKFGEVEPSGDLSSFGCVSPYSIH</sequence>
<evidence type="ECO:0000256" key="2">
    <source>
        <dbReference type="ARBA" id="ARBA00023125"/>
    </source>
</evidence>
<dbReference type="InterPro" id="IPR036093">
    <property type="entry name" value="NAC_dom_sf"/>
</dbReference>
<dbReference type="PROSITE" id="PS51005">
    <property type="entry name" value="NAC"/>
    <property type="match status" value="1"/>
</dbReference>
<dbReference type="GO" id="GO:0003677">
    <property type="term" value="F:DNA binding"/>
    <property type="evidence" value="ECO:0007669"/>
    <property type="project" value="UniProtKB-KW"/>
</dbReference>
<reference evidence="6" key="2">
    <citation type="submission" date="2019-01" db="UniProtKB">
        <authorList>
            <consortium name="EnsemblPlants"/>
        </authorList>
    </citation>
    <scope>IDENTIFICATION</scope>
    <source>
        <strain evidence="6">cv. Heinz 1706</strain>
    </source>
</reference>
<dbReference type="STRING" id="4081.A0A3Q7HHL9"/>
<evidence type="ECO:0000256" key="3">
    <source>
        <dbReference type="ARBA" id="ARBA00023163"/>
    </source>
</evidence>
<dbReference type="InParanoid" id="A0A3Q7HHL9"/>
<evidence type="ECO:0000313" key="7">
    <source>
        <dbReference type="Proteomes" id="UP000004994"/>
    </source>
</evidence>
<keyword evidence="3" id="KW-0804">Transcription</keyword>
<dbReference type="Pfam" id="PF02365">
    <property type="entry name" value="NAM"/>
    <property type="match status" value="1"/>
</dbReference>
<keyword evidence="2" id="KW-0238">DNA-binding</keyword>
<protein>
    <recommendedName>
        <fullName evidence="5">NAC domain-containing protein</fullName>
    </recommendedName>
</protein>
<dbReference type="Gene3D" id="2.170.150.80">
    <property type="entry name" value="NAC domain"/>
    <property type="match status" value="1"/>
</dbReference>
<dbReference type="InterPro" id="IPR003441">
    <property type="entry name" value="NAC-dom"/>
</dbReference>
<dbReference type="SUPFAM" id="SSF101941">
    <property type="entry name" value="NAC domain"/>
    <property type="match status" value="1"/>
</dbReference>
<reference evidence="6" key="1">
    <citation type="journal article" date="2012" name="Nature">
        <title>The tomato genome sequence provides insights into fleshy fruit evolution.</title>
        <authorList>
            <consortium name="Tomato Genome Consortium"/>
        </authorList>
    </citation>
    <scope>NUCLEOTIDE SEQUENCE [LARGE SCALE GENOMIC DNA]</scope>
    <source>
        <strain evidence="6">cv. Heinz 1706</strain>
    </source>
</reference>
<evidence type="ECO:0000313" key="6">
    <source>
        <dbReference type="EnsemblPlants" id="Solyc08g007020.2.1"/>
    </source>
</evidence>
<dbReference type="Proteomes" id="UP000004994">
    <property type="component" value="Chromosome 8"/>
</dbReference>
<dbReference type="EnsemblPlants" id="Solyc08g007020.2.1">
    <property type="protein sequence ID" value="Solyc08g007020.2.1"/>
    <property type="gene ID" value="Solyc08g007020.2"/>
</dbReference>
<feature type="domain" description="NAC" evidence="5">
    <location>
        <begin position="1"/>
        <end position="124"/>
    </location>
</feature>
<dbReference type="PaxDb" id="4081-Solyc08g007020.1.1"/>
<keyword evidence="1" id="KW-0805">Transcription regulation</keyword>
<dbReference type="AlphaFoldDB" id="A0A3Q7HHL9"/>
<keyword evidence="7" id="KW-1185">Reference proteome</keyword>
<dbReference type="Gramene" id="Solyc08g007020.2.1">
    <property type="protein sequence ID" value="Solyc08g007020.2.1"/>
    <property type="gene ID" value="Solyc08g007020.2"/>
</dbReference>
<dbReference type="PANTHER" id="PTHR31744">
    <property type="entry name" value="PROTEIN CUP-SHAPED COTYLEDON 2-RELATED"/>
    <property type="match status" value="1"/>
</dbReference>
<organism evidence="6">
    <name type="scientific">Solanum lycopersicum</name>
    <name type="common">Tomato</name>
    <name type="synonym">Lycopersicon esculentum</name>
    <dbReference type="NCBI Taxonomy" id="4081"/>
    <lineage>
        <taxon>Eukaryota</taxon>
        <taxon>Viridiplantae</taxon>
        <taxon>Streptophyta</taxon>
        <taxon>Embryophyta</taxon>
        <taxon>Tracheophyta</taxon>
        <taxon>Spermatophyta</taxon>
        <taxon>Magnoliopsida</taxon>
        <taxon>eudicotyledons</taxon>
        <taxon>Gunneridae</taxon>
        <taxon>Pentapetalae</taxon>
        <taxon>asterids</taxon>
        <taxon>lamiids</taxon>
        <taxon>Solanales</taxon>
        <taxon>Solanaceae</taxon>
        <taxon>Solanoideae</taxon>
        <taxon>Solaneae</taxon>
        <taxon>Solanum</taxon>
        <taxon>Solanum subgen. Lycopersicon</taxon>
    </lineage>
</organism>
<evidence type="ECO:0000259" key="5">
    <source>
        <dbReference type="PROSITE" id="PS51005"/>
    </source>
</evidence>
<evidence type="ECO:0000256" key="4">
    <source>
        <dbReference type="ARBA" id="ARBA00023242"/>
    </source>
</evidence>
<name>A0A3Q7HHL9_SOLLC</name>
<accession>A0A3Q7HHL9</accession>
<keyword evidence="4" id="KW-0539">Nucleus</keyword>
<proteinExistence type="predicted"/>
<dbReference type="PANTHER" id="PTHR31744:SF208">
    <property type="entry name" value="(WILD MALAYSIAN BANANA) HYPOTHETICAL PROTEIN"/>
    <property type="match status" value="1"/>
</dbReference>
<evidence type="ECO:0000256" key="1">
    <source>
        <dbReference type="ARBA" id="ARBA00023015"/>
    </source>
</evidence>
<dbReference type="GO" id="GO:0006355">
    <property type="term" value="P:regulation of DNA-templated transcription"/>
    <property type="evidence" value="ECO:0007669"/>
    <property type="project" value="InterPro"/>
</dbReference>